<evidence type="ECO:0000256" key="8">
    <source>
        <dbReference type="ARBA" id="ARBA00023027"/>
    </source>
</evidence>
<dbReference type="InterPro" id="IPR015376">
    <property type="entry name" value="Znr_NADH_PPase"/>
</dbReference>
<keyword evidence="5" id="KW-0479">Metal-binding</keyword>
<comment type="cofactor">
    <cofactor evidence="2">
        <name>Zn(2+)</name>
        <dbReference type="ChEBI" id="CHEBI:29105"/>
    </cofactor>
</comment>
<comment type="caution">
    <text evidence="11">The sequence shown here is derived from an EMBL/GenBank/DDBJ whole genome shotgun (WGS) entry which is preliminary data.</text>
</comment>
<feature type="domain" description="Nudix hydrolase" evidence="10">
    <location>
        <begin position="151"/>
        <end position="276"/>
    </location>
</feature>
<evidence type="ECO:0000256" key="4">
    <source>
        <dbReference type="ARBA" id="ARBA00012381"/>
    </source>
</evidence>
<dbReference type="Pfam" id="PF00293">
    <property type="entry name" value="NUDIX"/>
    <property type="match status" value="1"/>
</dbReference>
<dbReference type="GO" id="GO:0016787">
    <property type="term" value="F:hydrolase activity"/>
    <property type="evidence" value="ECO:0007669"/>
    <property type="project" value="UniProtKB-KW"/>
</dbReference>
<comment type="catalytic activity">
    <reaction evidence="9">
        <text>a 5'-end NAD(+)-phospho-ribonucleoside in mRNA + H2O = a 5'-end phospho-adenosine-phospho-ribonucleoside in mRNA + beta-nicotinamide D-ribonucleotide + 2 H(+)</text>
        <dbReference type="Rhea" id="RHEA:60876"/>
        <dbReference type="Rhea" id="RHEA-COMP:15698"/>
        <dbReference type="Rhea" id="RHEA-COMP:15719"/>
        <dbReference type="ChEBI" id="CHEBI:14649"/>
        <dbReference type="ChEBI" id="CHEBI:15377"/>
        <dbReference type="ChEBI" id="CHEBI:15378"/>
        <dbReference type="ChEBI" id="CHEBI:144029"/>
        <dbReference type="ChEBI" id="CHEBI:144051"/>
    </reaction>
    <physiologicalReaction direction="left-to-right" evidence="9">
        <dbReference type="Rhea" id="RHEA:60877"/>
    </physiologicalReaction>
</comment>
<dbReference type="InterPro" id="IPR000086">
    <property type="entry name" value="NUDIX_hydrolase_dom"/>
</dbReference>
<dbReference type="SUPFAM" id="SSF55811">
    <property type="entry name" value="Nudix"/>
    <property type="match status" value="1"/>
</dbReference>
<dbReference type="Pfam" id="PF09297">
    <property type="entry name" value="Zn_ribbon_NUD"/>
    <property type="match status" value="1"/>
</dbReference>
<dbReference type="RefSeq" id="WP_178642333.1">
    <property type="nucleotide sequence ID" value="NZ_JBBMEJ010000004.1"/>
</dbReference>
<gene>
    <name evidence="11" type="primary">nudC</name>
    <name evidence="11" type="ORF">WMO28_04835</name>
</gene>
<dbReference type="Proteomes" id="UP001473063">
    <property type="component" value="Unassembled WGS sequence"/>
</dbReference>
<name>A0ABV1BDF2_9FIRM</name>
<dbReference type="Gene3D" id="3.90.79.10">
    <property type="entry name" value="Nucleoside Triphosphate Pyrophosphohydrolase"/>
    <property type="match status" value="1"/>
</dbReference>
<reference evidence="11 12" key="1">
    <citation type="submission" date="2024-03" db="EMBL/GenBank/DDBJ databases">
        <title>Human intestinal bacterial collection.</title>
        <authorList>
            <person name="Pauvert C."/>
            <person name="Hitch T.C.A."/>
            <person name="Clavel T."/>
        </authorList>
    </citation>
    <scope>NUCLEOTIDE SEQUENCE [LARGE SCALE GENOMIC DNA]</scope>
    <source>
        <strain evidence="11 12">CLA-JM-H16</strain>
    </source>
</reference>
<dbReference type="PANTHER" id="PTHR42904">
    <property type="entry name" value="NUDIX HYDROLASE, NUDC SUBFAMILY"/>
    <property type="match status" value="1"/>
</dbReference>
<keyword evidence="6 11" id="KW-0378">Hydrolase</keyword>
<evidence type="ECO:0000256" key="6">
    <source>
        <dbReference type="ARBA" id="ARBA00022801"/>
    </source>
</evidence>
<dbReference type="PROSITE" id="PS00893">
    <property type="entry name" value="NUDIX_BOX"/>
    <property type="match status" value="1"/>
</dbReference>
<keyword evidence="7" id="KW-0460">Magnesium</keyword>
<dbReference type="InterPro" id="IPR049734">
    <property type="entry name" value="NudC-like_C"/>
</dbReference>
<dbReference type="InterPro" id="IPR020084">
    <property type="entry name" value="NUDIX_hydrolase_CS"/>
</dbReference>
<protein>
    <recommendedName>
        <fullName evidence="4">NAD(+) diphosphatase</fullName>
        <ecNumber evidence="4">3.6.1.22</ecNumber>
    </recommendedName>
</protein>
<dbReference type="EMBL" id="JBBMEJ010000004">
    <property type="protein sequence ID" value="MEQ2370280.1"/>
    <property type="molecule type" value="Genomic_DNA"/>
</dbReference>
<keyword evidence="8" id="KW-0520">NAD</keyword>
<evidence type="ECO:0000256" key="7">
    <source>
        <dbReference type="ARBA" id="ARBA00022842"/>
    </source>
</evidence>
<keyword evidence="12" id="KW-1185">Reference proteome</keyword>
<organism evidence="11 12">
    <name type="scientific">Blautia aquisgranensis</name>
    <dbReference type="NCBI Taxonomy" id="3133153"/>
    <lineage>
        <taxon>Bacteria</taxon>
        <taxon>Bacillati</taxon>
        <taxon>Bacillota</taxon>
        <taxon>Clostridia</taxon>
        <taxon>Lachnospirales</taxon>
        <taxon>Lachnospiraceae</taxon>
        <taxon>Blautia</taxon>
    </lineage>
</organism>
<dbReference type="PROSITE" id="PS51462">
    <property type="entry name" value="NUDIX"/>
    <property type="match status" value="1"/>
</dbReference>
<dbReference type="EC" id="3.6.1.22" evidence="4"/>
<evidence type="ECO:0000256" key="1">
    <source>
        <dbReference type="ARBA" id="ARBA00001946"/>
    </source>
</evidence>
<evidence type="ECO:0000313" key="12">
    <source>
        <dbReference type="Proteomes" id="UP001473063"/>
    </source>
</evidence>
<dbReference type="CDD" id="cd03429">
    <property type="entry name" value="NUDIX_NADH_pyrophosphatase_Nudt13"/>
    <property type="match status" value="1"/>
</dbReference>
<evidence type="ECO:0000313" key="11">
    <source>
        <dbReference type="EMBL" id="MEQ2370280.1"/>
    </source>
</evidence>
<evidence type="ECO:0000259" key="10">
    <source>
        <dbReference type="PROSITE" id="PS51462"/>
    </source>
</evidence>
<evidence type="ECO:0000256" key="5">
    <source>
        <dbReference type="ARBA" id="ARBA00022723"/>
    </source>
</evidence>
<sequence>MIQDIAPHHYHNEYKPVAPDKKSFILAYNKERNILLKKDGETMTLPRFEELEGRLSNLYENYIYLFSIDEEHFYLIPELDTSLLSEYQFETIRFLRIAQPQYLAFAGVTGYQLFQWYSKRRFCGCCGKPMVHDKIERKMFCPSCKNEEYPVLSPAVIVGVTNGDKLILSKYEGRSYTRYAMIAGFAEIGETIEETVHREVMEEIGIKVKNLRYYKSQPWSFSGTLLFGFYCDLDGDDTLTVDHSELSMASWFNREDIPDEGDNISLTKEMMMSFKDGKA</sequence>
<dbReference type="PANTHER" id="PTHR42904:SF6">
    <property type="entry name" value="NAD-CAPPED RNA HYDROLASE NUDT12"/>
    <property type="match status" value="1"/>
</dbReference>
<comment type="similarity">
    <text evidence="3">Belongs to the Nudix hydrolase family. NudC subfamily.</text>
</comment>
<proteinExistence type="inferred from homology"/>
<dbReference type="Gene3D" id="3.90.79.20">
    <property type="match status" value="1"/>
</dbReference>
<dbReference type="InterPro" id="IPR015797">
    <property type="entry name" value="NUDIX_hydrolase-like_dom_sf"/>
</dbReference>
<accession>A0ABV1BDF2</accession>
<dbReference type="InterPro" id="IPR050241">
    <property type="entry name" value="NAD-cap_RNA_hydrolase_NudC"/>
</dbReference>
<evidence type="ECO:0000256" key="3">
    <source>
        <dbReference type="ARBA" id="ARBA00009595"/>
    </source>
</evidence>
<comment type="cofactor">
    <cofactor evidence="1">
        <name>Mg(2+)</name>
        <dbReference type="ChEBI" id="CHEBI:18420"/>
    </cofactor>
</comment>
<evidence type="ECO:0000256" key="2">
    <source>
        <dbReference type="ARBA" id="ARBA00001947"/>
    </source>
</evidence>
<evidence type="ECO:0000256" key="9">
    <source>
        <dbReference type="ARBA" id="ARBA00023679"/>
    </source>
</evidence>
<dbReference type="NCBIfam" id="NF001299">
    <property type="entry name" value="PRK00241.1"/>
    <property type="match status" value="1"/>
</dbReference>